<dbReference type="InterPro" id="IPR006439">
    <property type="entry name" value="HAD-SF_hydro_IA"/>
</dbReference>
<protein>
    <recommendedName>
        <fullName evidence="4">phosphoglycolate phosphatase</fullName>
        <ecNumber evidence="4">3.1.3.18</ecNumber>
    </recommendedName>
</protein>
<evidence type="ECO:0000313" key="6">
    <source>
        <dbReference type="Proteomes" id="UP000003167"/>
    </source>
</evidence>
<dbReference type="OrthoDB" id="1315649at2"/>
<dbReference type="SFLD" id="SFLDS00003">
    <property type="entry name" value="Haloacid_Dehalogenase"/>
    <property type="match status" value="1"/>
</dbReference>
<keyword evidence="6" id="KW-1185">Reference proteome</keyword>
<evidence type="ECO:0000256" key="3">
    <source>
        <dbReference type="ARBA" id="ARBA00006171"/>
    </source>
</evidence>
<comment type="caution">
    <text evidence="5">The sequence shown here is derived from an EMBL/GenBank/DDBJ whole genome shotgun (WGS) entry which is preliminary data.</text>
</comment>
<evidence type="ECO:0000256" key="2">
    <source>
        <dbReference type="ARBA" id="ARBA00004818"/>
    </source>
</evidence>
<dbReference type="InterPro" id="IPR023198">
    <property type="entry name" value="PGP-like_dom2"/>
</dbReference>
<accession>H1HKQ3</accession>
<dbReference type="NCBIfam" id="TIGR01549">
    <property type="entry name" value="HAD-SF-IA-v1"/>
    <property type="match status" value="1"/>
</dbReference>
<dbReference type="Proteomes" id="UP000003167">
    <property type="component" value="Unassembled WGS sequence"/>
</dbReference>
<dbReference type="FunFam" id="3.40.50.1000:FF:000022">
    <property type="entry name" value="Phosphoglycolate phosphatase"/>
    <property type="match status" value="1"/>
</dbReference>
<dbReference type="RefSeq" id="WP_008564504.1">
    <property type="nucleotide sequence ID" value="NZ_JH594501.1"/>
</dbReference>
<evidence type="ECO:0000256" key="4">
    <source>
        <dbReference type="ARBA" id="ARBA00013078"/>
    </source>
</evidence>
<dbReference type="STRING" id="999422.HMPREF9944_00747"/>
<dbReference type="EC" id="3.1.3.18" evidence="4"/>
<dbReference type="SUPFAM" id="SSF56784">
    <property type="entry name" value="HAD-like"/>
    <property type="match status" value="1"/>
</dbReference>
<dbReference type="SFLD" id="SFLDG01135">
    <property type="entry name" value="C1.5.6:_HAD__Beta-PGM__Phospha"/>
    <property type="match status" value="1"/>
</dbReference>
<comment type="pathway">
    <text evidence="2">Organic acid metabolism; glycolate biosynthesis; glycolate from 2-phosphoglycolate: step 1/1.</text>
</comment>
<dbReference type="AlphaFoldDB" id="H1HKQ3"/>
<dbReference type="InterPro" id="IPR041492">
    <property type="entry name" value="HAD_2"/>
</dbReference>
<dbReference type="NCBIfam" id="TIGR01509">
    <property type="entry name" value="HAD-SF-IA-v3"/>
    <property type="match status" value="1"/>
</dbReference>
<keyword evidence="5" id="KW-0378">Hydrolase</keyword>
<dbReference type="PATRIC" id="fig|999422.3.peg.767"/>
<dbReference type="EMBL" id="AGEK01000016">
    <property type="protein sequence ID" value="EHO73154.1"/>
    <property type="molecule type" value="Genomic_DNA"/>
</dbReference>
<dbReference type="InterPro" id="IPR036412">
    <property type="entry name" value="HAD-like_sf"/>
</dbReference>
<comment type="catalytic activity">
    <reaction evidence="1">
        <text>2-phosphoglycolate + H2O = glycolate + phosphate</text>
        <dbReference type="Rhea" id="RHEA:14369"/>
        <dbReference type="ChEBI" id="CHEBI:15377"/>
        <dbReference type="ChEBI" id="CHEBI:29805"/>
        <dbReference type="ChEBI" id="CHEBI:43474"/>
        <dbReference type="ChEBI" id="CHEBI:58033"/>
        <dbReference type="EC" id="3.1.3.18"/>
    </reaction>
</comment>
<dbReference type="InterPro" id="IPR023214">
    <property type="entry name" value="HAD_sf"/>
</dbReference>
<dbReference type="Pfam" id="PF13419">
    <property type="entry name" value="HAD_2"/>
    <property type="match status" value="1"/>
</dbReference>
<dbReference type="HOGENOM" id="CLU_045011_19_3_10"/>
<dbReference type="Gene3D" id="1.10.150.240">
    <property type="entry name" value="Putative phosphatase, domain 2"/>
    <property type="match status" value="1"/>
</dbReference>
<organism evidence="5 6">
    <name type="scientific">Segatella maculosa OT 289</name>
    <dbReference type="NCBI Taxonomy" id="999422"/>
    <lineage>
        <taxon>Bacteria</taxon>
        <taxon>Pseudomonadati</taxon>
        <taxon>Bacteroidota</taxon>
        <taxon>Bacteroidia</taxon>
        <taxon>Bacteroidales</taxon>
        <taxon>Prevotellaceae</taxon>
        <taxon>Segatella</taxon>
    </lineage>
</organism>
<proteinExistence type="inferred from homology"/>
<sequence>MKTKIVILDFDGTIGDSQDLIVRTMRETLRQCHLPDKTTEECARTIGLPLKACFKMLQPMSDEMADLCANSYRVIFDHNNVRGAVAAFPGVKETIKALHDDGLMVTIASSRGHHSLAAFVEELHLEPFISLVLGADDVEKAKPDAEPVLKTLRRFGLQPAEALVVGDTEFDILMGRNAGTMTCGVTYGNGNREELQAARADYIIDHFEEIRQCVRR</sequence>
<name>H1HKQ3_9BACT</name>
<dbReference type="PANTHER" id="PTHR43434">
    <property type="entry name" value="PHOSPHOGLYCOLATE PHOSPHATASE"/>
    <property type="match status" value="1"/>
</dbReference>
<evidence type="ECO:0000313" key="5">
    <source>
        <dbReference type="EMBL" id="EHO73154.1"/>
    </source>
</evidence>
<dbReference type="GO" id="GO:0008967">
    <property type="term" value="F:phosphoglycolate phosphatase activity"/>
    <property type="evidence" value="ECO:0007669"/>
    <property type="project" value="UniProtKB-EC"/>
</dbReference>
<evidence type="ECO:0000256" key="1">
    <source>
        <dbReference type="ARBA" id="ARBA00000830"/>
    </source>
</evidence>
<reference evidence="5 6" key="1">
    <citation type="submission" date="2011-12" db="EMBL/GenBank/DDBJ databases">
        <title>The Genome Sequence of Prevotella maculosa OT 289.</title>
        <authorList>
            <consortium name="The Broad Institute Genome Sequencing Platform"/>
            <person name="Earl A."/>
            <person name="Ward D."/>
            <person name="Feldgarden M."/>
            <person name="Gevers D."/>
            <person name="Izard J."/>
            <person name="Blanton J.M."/>
            <person name="Mathney J."/>
            <person name="Tanner A.C."/>
            <person name="Dewhirst F.E."/>
            <person name="Young S.K."/>
            <person name="Zeng Q."/>
            <person name="Gargeya S."/>
            <person name="Fitzgerald M."/>
            <person name="Haas B."/>
            <person name="Abouelleil A."/>
            <person name="Alvarado L."/>
            <person name="Arachchi H.M."/>
            <person name="Berlin A."/>
            <person name="Chapman S.B."/>
            <person name="Gearin G."/>
            <person name="Goldberg J."/>
            <person name="Griggs A."/>
            <person name="Gujja S."/>
            <person name="Hansen M."/>
            <person name="Heiman D."/>
            <person name="Howarth C."/>
            <person name="Larimer J."/>
            <person name="Lui A."/>
            <person name="MacDonald P.J.P."/>
            <person name="McCowen C."/>
            <person name="Montmayeur A."/>
            <person name="Murphy C."/>
            <person name="Neiman D."/>
            <person name="Pearson M."/>
            <person name="Priest M."/>
            <person name="Roberts A."/>
            <person name="Saif S."/>
            <person name="Shea T."/>
            <person name="Sisk P."/>
            <person name="Stolte C."/>
            <person name="Sykes S."/>
            <person name="Wortman J."/>
            <person name="Nusbaum C."/>
            <person name="Birren B."/>
        </authorList>
    </citation>
    <scope>NUCLEOTIDE SEQUENCE [LARGE SCALE GENOMIC DNA]</scope>
    <source>
        <strain evidence="5 6">OT 289</strain>
    </source>
</reference>
<dbReference type="GO" id="GO:0006281">
    <property type="term" value="P:DNA repair"/>
    <property type="evidence" value="ECO:0007669"/>
    <property type="project" value="TreeGrafter"/>
</dbReference>
<gene>
    <name evidence="5" type="ORF">HMPREF9944_00747</name>
</gene>
<dbReference type="Gene3D" id="3.40.50.1000">
    <property type="entry name" value="HAD superfamily/HAD-like"/>
    <property type="match status" value="1"/>
</dbReference>
<dbReference type="PANTHER" id="PTHR43434:SF1">
    <property type="entry name" value="PHOSPHOGLYCOLATE PHOSPHATASE"/>
    <property type="match status" value="1"/>
</dbReference>
<comment type="similarity">
    <text evidence="3">Belongs to the HAD-like hydrolase superfamily. CbbY/CbbZ/Gph/YieH family.</text>
</comment>
<dbReference type="SFLD" id="SFLDG01129">
    <property type="entry name" value="C1.5:_HAD__Beta-PGM__Phosphata"/>
    <property type="match status" value="1"/>
</dbReference>
<dbReference type="InterPro" id="IPR050155">
    <property type="entry name" value="HAD-like_hydrolase_sf"/>
</dbReference>